<feature type="region of interest" description="Disordered" evidence="1">
    <location>
        <begin position="811"/>
        <end position="1268"/>
    </location>
</feature>
<organism evidence="2 3">
    <name type="scientific">Fibroporia radiculosa</name>
    <dbReference type="NCBI Taxonomy" id="599839"/>
    <lineage>
        <taxon>Eukaryota</taxon>
        <taxon>Fungi</taxon>
        <taxon>Dikarya</taxon>
        <taxon>Basidiomycota</taxon>
        <taxon>Agaricomycotina</taxon>
        <taxon>Agaricomycetes</taxon>
        <taxon>Polyporales</taxon>
        <taxon>Fibroporiaceae</taxon>
        <taxon>Fibroporia</taxon>
    </lineage>
</organism>
<feature type="compositionally biased region" description="Polar residues" evidence="1">
    <location>
        <begin position="332"/>
        <end position="342"/>
    </location>
</feature>
<proteinExistence type="predicted"/>
<feature type="compositionally biased region" description="Low complexity" evidence="1">
    <location>
        <begin position="531"/>
        <end position="546"/>
    </location>
</feature>
<feature type="compositionally biased region" description="Polar residues" evidence="1">
    <location>
        <begin position="243"/>
        <end position="252"/>
    </location>
</feature>
<evidence type="ECO:0000313" key="2">
    <source>
        <dbReference type="EMBL" id="CCM06209.1"/>
    </source>
</evidence>
<keyword evidence="3" id="KW-1185">Reference proteome</keyword>
<feature type="region of interest" description="Disordered" evidence="1">
    <location>
        <begin position="217"/>
        <end position="579"/>
    </location>
</feature>
<dbReference type="OrthoDB" id="3357439at2759"/>
<protein>
    <submittedName>
        <fullName evidence="2">Uncharacterized protein</fullName>
    </submittedName>
</protein>
<dbReference type="InParanoid" id="J4H567"/>
<feature type="region of interest" description="Disordered" evidence="1">
    <location>
        <begin position="1308"/>
        <end position="1522"/>
    </location>
</feature>
<dbReference type="EMBL" id="HE797248">
    <property type="protein sequence ID" value="CCM06209.1"/>
    <property type="molecule type" value="Genomic_DNA"/>
</dbReference>
<feature type="compositionally biased region" description="Acidic residues" evidence="1">
    <location>
        <begin position="819"/>
        <end position="839"/>
    </location>
</feature>
<feature type="compositionally biased region" description="Polar residues" evidence="1">
    <location>
        <begin position="413"/>
        <end position="427"/>
    </location>
</feature>
<evidence type="ECO:0000313" key="3">
    <source>
        <dbReference type="Proteomes" id="UP000006352"/>
    </source>
</evidence>
<feature type="compositionally biased region" description="Basic and acidic residues" evidence="1">
    <location>
        <begin position="609"/>
        <end position="621"/>
    </location>
</feature>
<feature type="compositionally biased region" description="Polar residues" evidence="1">
    <location>
        <begin position="703"/>
        <end position="715"/>
    </location>
</feature>
<feature type="compositionally biased region" description="Basic and acidic residues" evidence="1">
    <location>
        <begin position="354"/>
        <end position="366"/>
    </location>
</feature>
<dbReference type="STRING" id="599839.J4H567"/>
<feature type="region of interest" description="Disordered" evidence="1">
    <location>
        <begin position="730"/>
        <end position="790"/>
    </location>
</feature>
<feature type="compositionally biased region" description="Low complexity" evidence="1">
    <location>
        <begin position="1061"/>
        <end position="1071"/>
    </location>
</feature>
<feature type="compositionally biased region" description="Basic and acidic residues" evidence="1">
    <location>
        <begin position="1462"/>
        <end position="1472"/>
    </location>
</feature>
<feature type="compositionally biased region" description="Acidic residues" evidence="1">
    <location>
        <begin position="1473"/>
        <end position="1484"/>
    </location>
</feature>
<sequence length="1522" mass="162954">MPKDKTVTEHTPAPVVTFHAPENRTFQRVFRDQSLDELKDSVRQKLGLSNTAVVNLVRVQDESVIDLEDDEDFEALRAIARPNNPVNIRVTLELPNEILADLTAHATRESNTVSQESPARKKRTSVFPSSAGQDPVPNAEMQRETTSEAEITTQSVVRQANVSDIPVVTPARKRKRSSIFPSVRGNLRQENSETSEAITSEAATIIPMPSTAFADTQQTTLASSNTSEPPIKKHKKDKGISKTFASTPSSIRTDNDVSEESLSRGRTAIVKSKGAEQLLMAPGPEKAKDTVLTSKKAKKRKRQQSTDTHEPSTPRSESELPLETPTPAADQSRVQKASTSRFSAPAPVIPSIPNEKKGRSDSERQSRNNLAIGPSGLSSTPTGKDASAQSTLSDTPEKPKRKKAKHEVRRASDTSNASYVKDQTLSLISDPDRARQKKKKTKKKAPEPEESAGPSGTQTQDNDGKGGAETAKMGGRPSKVLSKLPEYDSPQPNGDSASLSPVKPSVSKTPKKAREKKEHKLQNESVEGRQTAETSASTSSSNPSTEVAAEPVKVRRKKSSIALVAKPAEEQGQDASEMTREERFAYIKAAADTVLANLIPVDPSVQSEAARKALSEKSPEKKARRLREKPGKSKLSSSWVPENSVGGDEPRGSASPVVEAAAPLSTSAVVAEIAKSKGKKQKASRLSVNSKVVPSHPVGQAGPLSTPSSPQPSVTNMVASAALTTVSQALSSRPETILPKIPSTPRLPAGSEISEVLVESRDEGSSSDGSTSDSEDERATPIGTASFSSTSINGIDVDALLRGPVPKLSVLANLPSESSSDDEDDKDDVDAEDLEGEEERLDKDYRRLSQKFGRAGSSSDEAEQNGVEIVLSTGMDIDPQEPAVEQASFNVGARDVQSTGEEVSEGTSPKVTPEVEEQTPYTPVENETETPASVPQPEPNPSSSSQPLADVDEAERQRQPTAELEISAERSTAREGTENLDAAVEPQTSLAAVPSSLETSDLIEEQTDSTVVPEADLNASFDSNPMIGDELEMHEDDEPIELADDSRSRDSPIDEDDPVETDTTPSPTAQSTPPPLSMPKPGTAKRMKDRNGKVPGGESDLPVLASMLFDARAQSTPMPAGKTSSQPAGSDQVKQTRRSARKTQSITSMIPPPLPETKRRGRPSGTEKPLSALTPPLPPPAATDAKAAAEPKRRGRPPLPAEEKERRAAEKKAERDRVAAEKKMKREAEKAEKAEKARVQAEKGSAKKKGPVAPKSTPSSGASKNIDAGVDAGVDLTIVDTPKTMQTSETPLRPTAWTVLAQESSMVEPELSMVDELRSSSPEHGAFSPAQAPLKVVTPSAEKPSPERKVPSNGNQEQDADLVLEAESRAESEPLFLPGTQIQLVDSRSPAAIRDVSPARSSSSKNDSEEEDIAAPKAAARPRTKGWMMNSAPFPRLSDIASQQLFTPRQELTQTPAASQKTETKVIHRHDEIEDDDDDDESEESGSGSGSDSDAKSHIPRERRAGAGVKKKSLGMLSLYTG</sequence>
<feature type="compositionally biased region" description="Polar residues" evidence="1">
    <location>
        <begin position="376"/>
        <end position="394"/>
    </location>
</feature>
<feature type="region of interest" description="Disordered" evidence="1">
    <location>
        <begin position="606"/>
        <end position="659"/>
    </location>
</feature>
<evidence type="ECO:0000256" key="1">
    <source>
        <dbReference type="SAM" id="MobiDB-lite"/>
    </source>
</evidence>
<feature type="compositionally biased region" description="Polar residues" evidence="1">
    <location>
        <begin position="1440"/>
        <end position="1461"/>
    </location>
</feature>
<gene>
    <name evidence="2" type="ORF">FIBRA_08453</name>
</gene>
<feature type="compositionally biased region" description="Polar residues" evidence="1">
    <location>
        <begin position="217"/>
        <end position="228"/>
    </location>
</feature>
<accession>J4H567</accession>
<dbReference type="Proteomes" id="UP000006352">
    <property type="component" value="Unassembled WGS sequence"/>
</dbReference>
<feature type="compositionally biased region" description="Polar residues" evidence="1">
    <location>
        <begin position="1113"/>
        <end position="1133"/>
    </location>
</feature>
<dbReference type="GeneID" id="24101109"/>
<feature type="compositionally biased region" description="Basic and acidic residues" evidence="1">
    <location>
        <begin position="1201"/>
        <end position="1245"/>
    </location>
</feature>
<feature type="compositionally biased region" description="Acidic residues" evidence="1">
    <location>
        <begin position="1029"/>
        <end position="1043"/>
    </location>
</feature>
<feature type="compositionally biased region" description="Basic and acidic residues" evidence="1">
    <location>
        <begin position="1493"/>
        <end position="1505"/>
    </location>
</feature>
<name>J4H567_9APHY</name>
<reference evidence="2 3" key="1">
    <citation type="journal article" date="2012" name="Appl. Environ. Microbiol.">
        <title>Short-read sequencing for genomic analysis of the brown rot fungus Fibroporia radiculosa.</title>
        <authorList>
            <person name="Tang J.D."/>
            <person name="Perkins A.D."/>
            <person name="Sonstegard T.S."/>
            <person name="Schroeder S.G."/>
            <person name="Burgess S.C."/>
            <person name="Diehl S.V."/>
        </authorList>
    </citation>
    <scope>NUCLEOTIDE SEQUENCE [LARGE SCALE GENOMIC DNA]</scope>
    <source>
        <strain evidence="2 3">TFFH 294</strain>
    </source>
</reference>
<feature type="compositionally biased region" description="Basic and acidic residues" evidence="1">
    <location>
        <begin position="307"/>
        <end position="318"/>
    </location>
</feature>
<dbReference type="RefSeq" id="XP_012185492.1">
    <property type="nucleotide sequence ID" value="XM_012330102.1"/>
</dbReference>
<feature type="compositionally biased region" description="Basic residues" evidence="1">
    <location>
        <begin position="399"/>
        <end position="408"/>
    </location>
</feature>
<feature type="region of interest" description="Disordered" evidence="1">
    <location>
        <begin position="675"/>
        <end position="715"/>
    </location>
</feature>
<feature type="region of interest" description="Disordered" evidence="1">
    <location>
        <begin position="108"/>
        <end position="139"/>
    </location>
</feature>
<dbReference type="HOGENOM" id="CLU_244725_0_0_1"/>
<feature type="compositionally biased region" description="Basic and acidic residues" evidence="1">
    <location>
        <begin position="967"/>
        <end position="977"/>
    </location>
</feature>
<feature type="compositionally biased region" description="Polar residues" evidence="1">
    <location>
        <begin position="896"/>
        <end position="910"/>
    </location>
</feature>
<feature type="compositionally biased region" description="Low complexity" evidence="1">
    <location>
        <begin position="496"/>
        <end position="508"/>
    </location>
</feature>